<keyword evidence="15" id="KW-0325">Glycoprotein</keyword>
<comment type="similarity">
    <text evidence="2">Belongs to the X(+)/potassium ATPases subunit beta family.</text>
</comment>
<keyword evidence="5" id="KW-0633">Potassium transport</keyword>
<dbReference type="GO" id="GO:0030007">
    <property type="term" value="P:intracellular potassium ion homeostasis"/>
    <property type="evidence" value="ECO:0007669"/>
    <property type="project" value="TreeGrafter"/>
</dbReference>
<keyword evidence="14" id="KW-1015">Disulfide bond</keyword>
<comment type="function">
    <text evidence="17">This is the non-catalytic component of the active enzyme, which catalyzes the hydrolysis of ATP coupled with the exchange of Na(+) and K(+) ions across the plasma membrane. The beta subunit regulates, through assembly of alpha/beta heterodimers, the number of sodium pumps transported to the plasma membrane.</text>
</comment>
<evidence type="ECO:0000256" key="4">
    <source>
        <dbReference type="ARBA" id="ARBA00022475"/>
    </source>
</evidence>
<dbReference type="OMA" id="FGSCSRA"/>
<keyword evidence="20" id="KW-1185">Reference proteome</keyword>
<comment type="subcellular location">
    <subcellularLocation>
        <location evidence="1">Cell membrane</location>
        <topology evidence="1">Single-pass type II membrane protein</topology>
    </subcellularLocation>
</comment>
<keyword evidence="3" id="KW-0813">Transport</keyword>
<evidence type="ECO:0000256" key="1">
    <source>
        <dbReference type="ARBA" id="ARBA00004401"/>
    </source>
</evidence>
<reference evidence="19 20" key="1">
    <citation type="journal article" date="2015" name="Nat. Commun.">
        <title>Lucilia cuprina genome unlocks parasitic fly biology to underpin future interventions.</title>
        <authorList>
            <person name="Anstead C.A."/>
            <person name="Korhonen P.K."/>
            <person name="Young N.D."/>
            <person name="Hall R.S."/>
            <person name="Jex A.R."/>
            <person name="Murali S.C."/>
            <person name="Hughes D.S."/>
            <person name="Lee S.F."/>
            <person name="Perry T."/>
            <person name="Stroehlein A.J."/>
            <person name="Ansell B.R."/>
            <person name="Breugelmans B."/>
            <person name="Hofmann A."/>
            <person name="Qu J."/>
            <person name="Dugan S."/>
            <person name="Lee S.L."/>
            <person name="Chao H."/>
            <person name="Dinh H."/>
            <person name="Han Y."/>
            <person name="Doddapaneni H.V."/>
            <person name="Worley K.C."/>
            <person name="Muzny D.M."/>
            <person name="Ioannidis P."/>
            <person name="Waterhouse R.M."/>
            <person name="Zdobnov E.M."/>
            <person name="James P.J."/>
            <person name="Bagnall N.H."/>
            <person name="Kotze A.C."/>
            <person name="Gibbs R.A."/>
            <person name="Richards S."/>
            <person name="Batterham P."/>
            <person name="Gasser R.B."/>
        </authorList>
    </citation>
    <scope>NUCLEOTIDE SEQUENCE [LARGE SCALE GENOMIC DNA]</scope>
    <source>
        <strain evidence="19 20">LS</strain>
        <tissue evidence="19">Full body</tissue>
    </source>
</reference>
<keyword evidence="11" id="KW-0915">Sodium</keyword>
<name>A0A0L0BL11_LUCCU</name>
<dbReference type="GO" id="GO:1990573">
    <property type="term" value="P:potassium ion import across plasma membrane"/>
    <property type="evidence" value="ECO:0007669"/>
    <property type="project" value="TreeGrafter"/>
</dbReference>
<evidence type="ECO:0000256" key="8">
    <source>
        <dbReference type="ARBA" id="ARBA00022958"/>
    </source>
</evidence>
<evidence type="ECO:0000256" key="10">
    <source>
        <dbReference type="ARBA" id="ARBA00022989"/>
    </source>
</evidence>
<evidence type="ECO:0000313" key="19">
    <source>
        <dbReference type="EMBL" id="KNC20756.1"/>
    </source>
</evidence>
<dbReference type="OrthoDB" id="5912413at2759"/>
<evidence type="ECO:0000256" key="15">
    <source>
        <dbReference type="ARBA" id="ARBA00023180"/>
    </source>
</evidence>
<protein>
    <submittedName>
        <fullName evidence="19">Sodium/potassium-transporting ATPase subunit beta-1</fullName>
    </submittedName>
</protein>
<dbReference type="Gene3D" id="2.60.40.1660">
    <property type="entry name" value="Na, k-atpase alpha subunit"/>
    <property type="match status" value="1"/>
</dbReference>
<keyword evidence="10 18" id="KW-1133">Transmembrane helix</keyword>
<evidence type="ECO:0000256" key="9">
    <source>
        <dbReference type="ARBA" id="ARBA00022968"/>
    </source>
</evidence>
<dbReference type="GO" id="GO:0005890">
    <property type="term" value="C:sodium:potassium-exchanging ATPase complex"/>
    <property type="evidence" value="ECO:0007669"/>
    <property type="project" value="InterPro"/>
</dbReference>
<keyword evidence="8" id="KW-0630">Potassium</keyword>
<dbReference type="AlphaFoldDB" id="A0A0L0BL11"/>
<proteinExistence type="inferred from homology"/>
<dbReference type="FunFam" id="2.60.40.1660:FF:000004">
    <property type="entry name" value="sodium/potassium-transporting ATPase subunit beta-2"/>
    <property type="match status" value="1"/>
</dbReference>
<evidence type="ECO:0000256" key="7">
    <source>
        <dbReference type="ARBA" id="ARBA00022692"/>
    </source>
</evidence>
<dbReference type="GO" id="GO:0036376">
    <property type="term" value="P:sodium ion export across plasma membrane"/>
    <property type="evidence" value="ECO:0007669"/>
    <property type="project" value="TreeGrafter"/>
</dbReference>
<evidence type="ECO:0000256" key="2">
    <source>
        <dbReference type="ARBA" id="ARBA00005876"/>
    </source>
</evidence>
<evidence type="ECO:0000256" key="17">
    <source>
        <dbReference type="ARBA" id="ARBA00025540"/>
    </source>
</evidence>
<dbReference type="GO" id="GO:0006883">
    <property type="term" value="P:intracellular sodium ion homeostasis"/>
    <property type="evidence" value="ECO:0007669"/>
    <property type="project" value="TreeGrafter"/>
</dbReference>
<dbReference type="EMBL" id="JRES01001704">
    <property type="protein sequence ID" value="KNC20756.1"/>
    <property type="molecule type" value="Genomic_DNA"/>
</dbReference>
<evidence type="ECO:0000256" key="5">
    <source>
        <dbReference type="ARBA" id="ARBA00022538"/>
    </source>
</evidence>
<evidence type="ECO:0000256" key="3">
    <source>
        <dbReference type="ARBA" id="ARBA00022448"/>
    </source>
</evidence>
<evidence type="ECO:0000256" key="18">
    <source>
        <dbReference type="SAM" id="Phobius"/>
    </source>
</evidence>
<organism evidence="19 20">
    <name type="scientific">Lucilia cuprina</name>
    <name type="common">Green bottle fly</name>
    <name type="synonym">Australian sheep blowfly</name>
    <dbReference type="NCBI Taxonomy" id="7375"/>
    <lineage>
        <taxon>Eukaryota</taxon>
        <taxon>Metazoa</taxon>
        <taxon>Ecdysozoa</taxon>
        <taxon>Arthropoda</taxon>
        <taxon>Hexapoda</taxon>
        <taxon>Insecta</taxon>
        <taxon>Pterygota</taxon>
        <taxon>Neoptera</taxon>
        <taxon>Endopterygota</taxon>
        <taxon>Diptera</taxon>
        <taxon>Brachycera</taxon>
        <taxon>Muscomorpha</taxon>
        <taxon>Oestroidea</taxon>
        <taxon>Calliphoridae</taxon>
        <taxon>Luciliinae</taxon>
        <taxon>Lucilia</taxon>
    </lineage>
</organism>
<dbReference type="PANTHER" id="PTHR11523">
    <property type="entry name" value="SODIUM/POTASSIUM-DEPENDENT ATPASE BETA SUBUNIT"/>
    <property type="match status" value="1"/>
</dbReference>
<dbReference type="STRING" id="7375.A0A0L0BL11"/>
<keyword evidence="12" id="KW-0406">Ion transport</keyword>
<evidence type="ECO:0000256" key="12">
    <source>
        <dbReference type="ARBA" id="ARBA00023065"/>
    </source>
</evidence>
<feature type="non-terminal residue" evidence="19">
    <location>
        <position position="1"/>
    </location>
</feature>
<keyword evidence="6" id="KW-0740">Sodium/potassium transport</keyword>
<keyword evidence="13 18" id="KW-0472">Membrane</keyword>
<evidence type="ECO:0000256" key="11">
    <source>
        <dbReference type="ARBA" id="ARBA00023053"/>
    </source>
</evidence>
<keyword evidence="4" id="KW-1003">Cell membrane</keyword>
<dbReference type="GO" id="GO:0001671">
    <property type="term" value="F:ATPase activator activity"/>
    <property type="evidence" value="ECO:0007669"/>
    <property type="project" value="TreeGrafter"/>
</dbReference>
<evidence type="ECO:0000256" key="16">
    <source>
        <dbReference type="ARBA" id="ARBA00023201"/>
    </source>
</evidence>
<dbReference type="Pfam" id="PF00287">
    <property type="entry name" value="Na_K-ATPase"/>
    <property type="match status" value="1"/>
</dbReference>
<dbReference type="InterPro" id="IPR000402">
    <property type="entry name" value="Na/K_ATPase_sub_beta"/>
</dbReference>
<dbReference type="Proteomes" id="UP000037069">
    <property type="component" value="Unassembled WGS sequence"/>
</dbReference>
<accession>A0A0L0BL11</accession>
<keyword evidence="7 18" id="KW-0812">Transmembrane</keyword>
<dbReference type="InterPro" id="IPR038702">
    <property type="entry name" value="Na/K_ATPase_sub_beta_sf"/>
</dbReference>
<dbReference type="PANTHER" id="PTHR11523:SF31">
    <property type="entry name" value="AT04468P-RELATED"/>
    <property type="match status" value="1"/>
</dbReference>
<gene>
    <name evidence="19" type="ORF">FF38_07899</name>
</gene>
<sequence length="315" mass="36318">AKMSKSNGGKTTYVPTEFQFYAPKEKQSIGQFIYNSKDGTYFGRTPKSWGQLMLFYGIFYIVLAGLFTICMEGLFSTLHDNEPKWKLDESLIGTNPGMGFRPLSEETERGSVIQFDTKKNAEKKYWIDLLDEYMKDYNETHVGKSCSFNQTHNPEDVCMVDIKEFGGCSPQNAYGYNNTRPCVFLKLNKIFKWVPEFYDDPKDLPETMPVQLKKHIEDVDPLSRQQIWVSCDGTNAEDKENLGEVKYYPSQGFPAYYYPFLNQPGYLSPLIAVQFEKLPLNKMVNIECRAWAKNIIYSGSVRDRKGSVTFQIFID</sequence>
<evidence type="ECO:0000256" key="14">
    <source>
        <dbReference type="ARBA" id="ARBA00023157"/>
    </source>
</evidence>
<feature type="transmembrane region" description="Helical" evidence="18">
    <location>
        <begin position="54"/>
        <end position="75"/>
    </location>
</feature>
<evidence type="ECO:0000256" key="13">
    <source>
        <dbReference type="ARBA" id="ARBA00023136"/>
    </source>
</evidence>
<keyword evidence="9" id="KW-0735">Signal-anchor</keyword>
<comment type="caution">
    <text evidence="19">The sequence shown here is derived from an EMBL/GenBank/DDBJ whole genome shotgun (WGS) entry which is preliminary data.</text>
</comment>
<keyword evidence="16" id="KW-0739">Sodium transport</keyword>
<evidence type="ECO:0000256" key="6">
    <source>
        <dbReference type="ARBA" id="ARBA00022607"/>
    </source>
</evidence>
<evidence type="ECO:0000313" key="20">
    <source>
        <dbReference type="Proteomes" id="UP000037069"/>
    </source>
</evidence>